<dbReference type="EMBL" id="KN822989">
    <property type="protein sequence ID" value="KIO28939.1"/>
    <property type="molecule type" value="Genomic_DNA"/>
</dbReference>
<proteinExistence type="predicted"/>
<name>A0A0C3QNZ9_9AGAM</name>
<protein>
    <submittedName>
        <fullName evidence="1">Uncharacterized protein</fullName>
    </submittedName>
</protein>
<gene>
    <name evidence="1" type="ORF">M407DRAFT_22011</name>
</gene>
<keyword evidence="2" id="KW-1185">Reference proteome</keyword>
<sequence length="172" mass="18805">MNRELPVNTITTWIIALPATTGIRHGLAPLNLDQGGTICPQSSNKVPKVPWTIRNRMQPLVAKGDDRPLPANRANELEVGEGAVGLKSAVELSGNINRKTNRARGKYIRSHEKGYYSDKEIEKLTVDSNTGLTSRKQIRLIPCKYRAGADRLVVPVICAVNSAIPHVESVSC</sequence>
<reference evidence="1 2" key="1">
    <citation type="submission" date="2014-04" db="EMBL/GenBank/DDBJ databases">
        <authorList>
            <consortium name="DOE Joint Genome Institute"/>
            <person name="Kuo A."/>
            <person name="Girlanda M."/>
            <person name="Perotto S."/>
            <person name="Kohler A."/>
            <person name="Nagy L.G."/>
            <person name="Floudas D."/>
            <person name="Copeland A."/>
            <person name="Barry K.W."/>
            <person name="Cichocki N."/>
            <person name="Veneault-Fourrey C."/>
            <person name="LaButti K."/>
            <person name="Lindquist E.A."/>
            <person name="Lipzen A."/>
            <person name="Lundell T."/>
            <person name="Morin E."/>
            <person name="Murat C."/>
            <person name="Sun H."/>
            <person name="Tunlid A."/>
            <person name="Henrissat B."/>
            <person name="Grigoriev I.V."/>
            <person name="Hibbett D.S."/>
            <person name="Martin F."/>
            <person name="Nordberg H.P."/>
            <person name="Cantor M.N."/>
            <person name="Hua S.X."/>
        </authorList>
    </citation>
    <scope>NUCLEOTIDE SEQUENCE [LARGE SCALE GENOMIC DNA]</scope>
    <source>
        <strain evidence="1 2">MUT 4182</strain>
    </source>
</reference>
<reference evidence="2" key="2">
    <citation type="submission" date="2015-01" db="EMBL/GenBank/DDBJ databases">
        <title>Evolutionary Origins and Diversification of the Mycorrhizal Mutualists.</title>
        <authorList>
            <consortium name="DOE Joint Genome Institute"/>
            <consortium name="Mycorrhizal Genomics Consortium"/>
            <person name="Kohler A."/>
            <person name="Kuo A."/>
            <person name="Nagy L.G."/>
            <person name="Floudas D."/>
            <person name="Copeland A."/>
            <person name="Barry K.W."/>
            <person name="Cichocki N."/>
            <person name="Veneault-Fourrey C."/>
            <person name="LaButti K."/>
            <person name="Lindquist E.A."/>
            <person name="Lipzen A."/>
            <person name="Lundell T."/>
            <person name="Morin E."/>
            <person name="Murat C."/>
            <person name="Riley R."/>
            <person name="Ohm R."/>
            <person name="Sun H."/>
            <person name="Tunlid A."/>
            <person name="Henrissat B."/>
            <person name="Grigoriev I.V."/>
            <person name="Hibbett D.S."/>
            <person name="Martin F."/>
        </authorList>
    </citation>
    <scope>NUCLEOTIDE SEQUENCE [LARGE SCALE GENOMIC DNA]</scope>
    <source>
        <strain evidence="2">MUT 4182</strain>
    </source>
</reference>
<dbReference type="Proteomes" id="UP000054248">
    <property type="component" value="Unassembled WGS sequence"/>
</dbReference>
<accession>A0A0C3QNZ9</accession>
<dbReference type="HOGENOM" id="CLU_1556406_0_0_1"/>
<evidence type="ECO:0000313" key="1">
    <source>
        <dbReference type="EMBL" id="KIO28939.1"/>
    </source>
</evidence>
<organism evidence="1 2">
    <name type="scientific">Tulasnella calospora MUT 4182</name>
    <dbReference type="NCBI Taxonomy" id="1051891"/>
    <lineage>
        <taxon>Eukaryota</taxon>
        <taxon>Fungi</taxon>
        <taxon>Dikarya</taxon>
        <taxon>Basidiomycota</taxon>
        <taxon>Agaricomycotina</taxon>
        <taxon>Agaricomycetes</taxon>
        <taxon>Cantharellales</taxon>
        <taxon>Tulasnellaceae</taxon>
        <taxon>Tulasnella</taxon>
    </lineage>
</organism>
<evidence type="ECO:0000313" key="2">
    <source>
        <dbReference type="Proteomes" id="UP000054248"/>
    </source>
</evidence>
<dbReference type="AlphaFoldDB" id="A0A0C3QNZ9"/>